<dbReference type="GO" id="GO:0005524">
    <property type="term" value="F:ATP binding"/>
    <property type="evidence" value="ECO:0007669"/>
    <property type="project" value="InterPro"/>
</dbReference>
<evidence type="ECO:0000259" key="2">
    <source>
        <dbReference type="Pfam" id="PF00391"/>
    </source>
</evidence>
<dbReference type="PANTHER" id="PTHR43615">
    <property type="entry name" value="PHOSPHOENOLPYRUVATE SYNTHASE-RELATED"/>
    <property type="match status" value="1"/>
</dbReference>
<keyword evidence="4" id="KW-0418">Kinase</keyword>
<dbReference type="PANTHER" id="PTHR43615:SF1">
    <property type="entry name" value="PPDK_N DOMAIN-CONTAINING PROTEIN"/>
    <property type="match status" value="1"/>
</dbReference>
<dbReference type="RefSeq" id="WP_062279274.1">
    <property type="nucleotide sequence ID" value="NZ_DF968181.1"/>
</dbReference>
<dbReference type="InterPro" id="IPR002192">
    <property type="entry name" value="PPDK_AMP/ATP-bd"/>
</dbReference>
<sequence>MNKIKQEIITKIISGLGATAFALSFIRFSGIKSILSLVILSMLAGTLGNLLFHWLTVFLLNQLQKANQRINTHGVYAFGSFPLESSLAPAAGGKGLSLAKLFQSGYPIPDGCILLPEAFIQDDLREEAWQAVREQLTRLRKGKTIPFAIRSSAAVEDSQKASFAGEFESVLDIRSDQEIREAIQTVLKSRHSQRVKSYSLAQGLQNDEYSIAVVIQKMIQPDFAGVLFTVNPLTGNLSQMTGNYTSGLGEKLVSGEISASEFSIDRPQGSYHGPEEIAPIIKNLHRYAHAIENAAGCPQDIEWASKGKEVAILQARPITTLNNFDPIRGVWNDSHKGNFLWSATNLMEASPEVLTPFTASLHSYLDGHGGPSLSVKNYSLNGIIGGRFYANISVQVSAFARFFKGDAHRAYREISGWWGEIPEDLEIPLIPLTSSEWSQNVLPGLLRSSRMFAAYRKKEKRFLAGNAARCKELNNKIKNTTTKEGLLNLWNQEVFPLYRDSLIHVVAAASDQQVKLERDLLQYADPDVVNALLSNLSGLSGQFESMGPAIGLGMILNGKMTQEAYMEAYGHRGVNEGEAAWPRPAEDPKWLDSQLEEWEKNPVNLDVLRQQQKNAFDKAWQRFSSQNPRQASPFQKRIFQAAKAAYQREAVRSEATRCMTVLRTFALRAGSLLGIADEIFYLTIDEVLELLSGRENSNVMALIPIRKETFQQYCALPPYPALICGRFDPFTWGSDPNRRTDVYDAQTQRVAEIGNPDHSDTLHGFAGALGIVEGTVRKLNSFEESSQFQTGEILVTTMTNIGWTPLFPRAAAIVTDLGAPLSHAAIVARELGIPAVVGCKDATMRLETGDRVRVDGGKGCVQILTKKE</sequence>
<proteinExistence type="predicted"/>
<dbReference type="InterPro" id="IPR008279">
    <property type="entry name" value="PEP-util_enz_mobile_dom"/>
</dbReference>
<feature type="domain" description="Pyruvate phosphate dikinase AMP/ATP-binding" evidence="3">
    <location>
        <begin position="117"/>
        <end position="269"/>
    </location>
</feature>
<dbReference type="AlphaFoldDB" id="A0A0S7BTK9"/>
<dbReference type="STRING" id="1678840.ATC1_13158"/>
<dbReference type="InterPro" id="IPR013815">
    <property type="entry name" value="ATP_grasp_subdomain_1"/>
</dbReference>
<feature type="domain" description="Pyruvate phosphate dikinase AMP/ATP-binding" evidence="3">
    <location>
        <begin position="281"/>
        <end position="322"/>
    </location>
</feature>
<evidence type="ECO:0000259" key="3">
    <source>
        <dbReference type="Pfam" id="PF01326"/>
    </source>
</evidence>
<dbReference type="PATRIC" id="fig|1678840.3.peg.1394"/>
<dbReference type="Gene3D" id="3.30.1490.20">
    <property type="entry name" value="ATP-grasp fold, A domain"/>
    <property type="match status" value="1"/>
</dbReference>
<feature type="domain" description="PEP-utilising enzyme mobile" evidence="2">
    <location>
        <begin position="788"/>
        <end position="859"/>
    </location>
</feature>
<gene>
    <name evidence="4" type="ORF">ATC1_13158</name>
</gene>
<dbReference type="Proteomes" id="UP000053370">
    <property type="component" value="Unassembled WGS sequence"/>
</dbReference>
<dbReference type="SUPFAM" id="SSF56059">
    <property type="entry name" value="Glutathione synthetase ATP-binding domain-like"/>
    <property type="match status" value="1"/>
</dbReference>
<protein>
    <submittedName>
        <fullName evidence="4">Pyruvate phosphate dikinase, PEP</fullName>
    </submittedName>
</protein>
<accession>A0A0S7BTK9</accession>
<keyword evidence="1" id="KW-0472">Membrane</keyword>
<feature type="transmembrane region" description="Helical" evidence="1">
    <location>
        <begin position="34"/>
        <end position="60"/>
    </location>
</feature>
<dbReference type="InterPro" id="IPR036637">
    <property type="entry name" value="Phosphohistidine_dom_sf"/>
</dbReference>
<name>A0A0S7BTK9_9CHLR</name>
<dbReference type="SUPFAM" id="SSF52009">
    <property type="entry name" value="Phosphohistidine domain"/>
    <property type="match status" value="1"/>
</dbReference>
<dbReference type="Gene3D" id="3.50.30.10">
    <property type="entry name" value="Phosphohistidine domain"/>
    <property type="match status" value="1"/>
</dbReference>
<evidence type="ECO:0000313" key="5">
    <source>
        <dbReference type="Proteomes" id="UP000053370"/>
    </source>
</evidence>
<keyword evidence="1" id="KW-0812">Transmembrane</keyword>
<organism evidence="4">
    <name type="scientific">Flexilinea flocculi</name>
    <dbReference type="NCBI Taxonomy" id="1678840"/>
    <lineage>
        <taxon>Bacteria</taxon>
        <taxon>Bacillati</taxon>
        <taxon>Chloroflexota</taxon>
        <taxon>Anaerolineae</taxon>
        <taxon>Anaerolineales</taxon>
        <taxon>Anaerolineaceae</taxon>
        <taxon>Flexilinea</taxon>
    </lineage>
</organism>
<reference evidence="4" key="1">
    <citation type="journal article" date="2015" name="Genome Announc.">
        <title>Draft Genome Sequence of Anaerolineae Strain TC1, a Novel Isolate from a Methanogenic Wastewater Treatment System.</title>
        <authorList>
            <person name="Matsuura N."/>
            <person name="Tourlousse D.M."/>
            <person name="Sun L."/>
            <person name="Toyonaga M."/>
            <person name="Kuroda K."/>
            <person name="Ohashi A."/>
            <person name="Cruz R."/>
            <person name="Yamaguchi T."/>
            <person name="Sekiguchi Y."/>
        </authorList>
    </citation>
    <scope>NUCLEOTIDE SEQUENCE [LARGE SCALE GENOMIC DNA]</scope>
    <source>
        <strain evidence="4">TC1</strain>
    </source>
</reference>
<dbReference type="Pfam" id="PF00391">
    <property type="entry name" value="PEP-utilizers"/>
    <property type="match status" value="1"/>
</dbReference>
<dbReference type="InterPro" id="IPR051549">
    <property type="entry name" value="PEP_Utilizing_Enz"/>
</dbReference>
<dbReference type="GO" id="GO:0016301">
    <property type="term" value="F:kinase activity"/>
    <property type="evidence" value="ECO:0007669"/>
    <property type="project" value="UniProtKB-KW"/>
</dbReference>
<keyword evidence="4" id="KW-0808">Transferase</keyword>
<evidence type="ECO:0000256" key="1">
    <source>
        <dbReference type="SAM" id="Phobius"/>
    </source>
</evidence>
<keyword evidence="5" id="KW-1185">Reference proteome</keyword>
<dbReference type="Gene3D" id="3.30.470.20">
    <property type="entry name" value="ATP-grasp fold, B domain"/>
    <property type="match status" value="2"/>
</dbReference>
<evidence type="ECO:0000313" key="4">
    <source>
        <dbReference type="EMBL" id="GAP40192.1"/>
    </source>
</evidence>
<keyword evidence="4" id="KW-0670">Pyruvate</keyword>
<dbReference type="EMBL" id="DF968181">
    <property type="protein sequence ID" value="GAP40192.1"/>
    <property type="molecule type" value="Genomic_DNA"/>
</dbReference>
<keyword evidence="1" id="KW-1133">Transmembrane helix</keyword>
<dbReference type="OrthoDB" id="9765468at2"/>
<dbReference type="Pfam" id="PF01326">
    <property type="entry name" value="PPDK_N"/>
    <property type="match status" value="2"/>
</dbReference>